<dbReference type="KEGG" id="mdb:OVN18_00230"/>
<gene>
    <name evidence="2" type="ORF">OVN18_00230</name>
</gene>
<dbReference type="AlphaFoldDB" id="A0A9E8ML24"/>
<organism evidence="2 3">
    <name type="scientific">Microcella daejeonensis</name>
    <dbReference type="NCBI Taxonomy" id="2994971"/>
    <lineage>
        <taxon>Bacteria</taxon>
        <taxon>Bacillati</taxon>
        <taxon>Actinomycetota</taxon>
        <taxon>Actinomycetes</taxon>
        <taxon>Micrococcales</taxon>
        <taxon>Microbacteriaceae</taxon>
        <taxon>Microcella</taxon>
    </lineage>
</organism>
<name>A0A9E8ML24_9MICO</name>
<proteinExistence type="predicted"/>
<dbReference type="EMBL" id="CP113089">
    <property type="protein sequence ID" value="WAB81491.1"/>
    <property type="molecule type" value="Genomic_DNA"/>
</dbReference>
<dbReference type="GO" id="GO:0003677">
    <property type="term" value="F:DNA binding"/>
    <property type="evidence" value="ECO:0007669"/>
    <property type="project" value="UniProtKB-KW"/>
</dbReference>
<evidence type="ECO:0000313" key="3">
    <source>
        <dbReference type="Proteomes" id="UP001164706"/>
    </source>
</evidence>
<accession>A0A9E8ML24</accession>
<sequence length="236" mass="24388">MFVIIADQVDSRHDRDHVDEAIGMLSARFGEHLVLPPERTAGDELQLLVADGATALAATLALLRDDHWRAGLGLGPVALPLPAGVREASGPAFIAARAAIEAAERRPLRFAVRGARGEGAAERAGGPATIEDGAADIGAIIDLLLTQRARWSEQGWQLHDLLERGLTQGEAALELGITPQAASKRARAAGLRVDADARASIGRLLDAVGRTSDGEEGAAAGDTDPGRAGSASVTGP</sequence>
<keyword evidence="2" id="KW-0238">DNA-binding</keyword>
<keyword evidence="3" id="KW-1185">Reference proteome</keyword>
<protein>
    <submittedName>
        <fullName evidence="2">DNA-binding protein</fullName>
    </submittedName>
</protein>
<evidence type="ECO:0000256" key="1">
    <source>
        <dbReference type="SAM" id="MobiDB-lite"/>
    </source>
</evidence>
<evidence type="ECO:0000313" key="2">
    <source>
        <dbReference type="EMBL" id="WAB81491.1"/>
    </source>
</evidence>
<feature type="region of interest" description="Disordered" evidence="1">
    <location>
        <begin position="208"/>
        <end position="236"/>
    </location>
</feature>
<dbReference type="RefSeq" id="WP_267781246.1">
    <property type="nucleotide sequence ID" value="NZ_CP113089.1"/>
</dbReference>
<reference evidence="2" key="1">
    <citation type="submission" date="2022-11" db="EMBL/GenBank/DDBJ databases">
        <title>Description of Microcella daejonensis nov. sp, isolated from riverside soil.</title>
        <authorList>
            <person name="Molina K.M."/>
            <person name="Kim S.B."/>
        </authorList>
    </citation>
    <scope>NUCLEOTIDE SEQUENCE</scope>
    <source>
        <strain evidence="2">MMS21-STM12</strain>
    </source>
</reference>
<dbReference type="Proteomes" id="UP001164706">
    <property type="component" value="Chromosome"/>
</dbReference>